<dbReference type="AlphaFoldDB" id="A0A2N8RZ90"/>
<reference evidence="2 3" key="1">
    <citation type="submission" date="2018-01" db="EMBL/GenBank/DDBJ databases">
        <title>Denitrification phenotypes of diverse strains of Pseudomonas stutzeri.</title>
        <authorList>
            <person name="Milligan D.A."/>
            <person name="Bergaust L."/>
            <person name="Bakken L.R."/>
            <person name="Frostegard A."/>
        </authorList>
    </citation>
    <scope>NUCLEOTIDE SEQUENCE [LARGE SCALE GENOMIC DNA]</scope>
    <source>
        <strain evidence="2 3">KC</strain>
    </source>
</reference>
<gene>
    <name evidence="2" type="ORF">CXK92_13490</name>
</gene>
<comment type="caution">
    <text evidence="2">The sequence shown here is derived from an EMBL/GenBank/DDBJ whole genome shotgun (WGS) entry which is preliminary data.</text>
</comment>
<feature type="compositionally biased region" description="Polar residues" evidence="1">
    <location>
        <begin position="58"/>
        <end position="69"/>
    </location>
</feature>
<sequence>MDTQGNVRASLVLADGYSYTELIPAPDVPGSPAGSGFIRIFHAFFSPSEEDSKADAQPYSSPVVTPEQS</sequence>
<dbReference type="Proteomes" id="UP000235925">
    <property type="component" value="Unassembled WGS sequence"/>
</dbReference>
<evidence type="ECO:0000256" key="1">
    <source>
        <dbReference type="SAM" id="MobiDB-lite"/>
    </source>
</evidence>
<accession>A0A2N8RZ90</accession>
<name>A0A2N8RZ90_STUST</name>
<proteinExistence type="predicted"/>
<protein>
    <submittedName>
        <fullName evidence="2">Uncharacterized protein</fullName>
    </submittedName>
</protein>
<evidence type="ECO:0000313" key="2">
    <source>
        <dbReference type="EMBL" id="PNF79656.1"/>
    </source>
</evidence>
<organism evidence="2 3">
    <name type="scientific">Stutzerimonas stutzeri</name>
    <name type="common">Pseudomonas stutzeri</name>
    <dbReference type="NCBI Taxonomy" id="316"/>
    <lineage>
        <taxon>Bacteria</taxon>
        <taxon>Pseudomonadati</taxon>
        <taxon>Pseudomonadota</taxon>
        <taxon>Gammaproteobacteria</taxon>
        <taxon>Pseudomonadales</taxon>
        <taxon>Pseudomonadaceae</taxon>
        <taxon>Stutzerimonas</taxon>
    </lineage>
</organism>
<dbReference type="RefSeq" id="WP_102825546.1">
    <property type="nucleotide sequence ID" value="NZ_CP139348.1"/>
</dbReference>
<dbReference type="EMBL" id="POUN01000004">
    <property type="protein sequence ID" value="PNF79656.1"/>
    <property type="molecule type" value="Genomic_DNA"/>
</dbReference>
<dbReference type="OrthoDB" id="6962562at2"/>
<feature type="region of interest" description="Disordered" evidence="1">
    <location>
        <begin position="49"/>
        <end position="69"/>
    </location>
</feature>
<evidence type="ECO:0000313" key="3">
    <source>
        <dbReference type="Proteomes" id="UP000235925"/>
    </source>
</evidence>